<dbReference type="AlphaFoldDB" id="A0A9Q5HSQ7"/>
<dbReference type="Pfam" id="PF20151">
    <property type="entry name" value="DUF6533"/>
    <property type="match status" value="1"/>
</dbReference>
<dbReference type="Proteomes" id="UP000757232">
    <property type="component" value="Unassembled WGS sequence"/>
</dbReference>
<keyword evidence="1" id="KW-0472">Membrane</keyword>
<evidence type="ECO:0000313" key="4">
    <source>
        <dbReference type="Proteomes" id="UP000757232"/>
    </source>
</evidence>
<name>A0A9Q5HSQ7_SANBA</name>
<comment type="caution">
    <text evidence="3">The sequence shown here is derived from an EMBL/GenBank/DDBJ whole genome shotgun (WGS) entry which is preliminary data.</text>
</comment>
<reference evidence="3" key="1">
    <citation type="submission" date="2016-06" db="EMBL/GenBank/DDBJ databases">
        <title>Draft Genome sequence of the fungus Inonotus baumii.</title>
        <authorList>
            <person name="Zhu H."/>
            <person name="Lin W."/>
        </authorList>
    </citation>
    <scope>NUCLEOTIDE SEQUENCE</scope>
    <source>
        <strain evidence="3">821</strain>
    </source>
</reference>
<keyword evidence="1" id="KW-0812">Transmembrane</keyword>
<evidence type="ECO:0000313" key="3">
    <source>
        <dbReference type="EMBL" id="OCB85300.1"/>
    </source>
</evidence>
<feature type="transmembrane region" description="Helical" evidence="1">
    <location>
        <begin position="142"/>
        <end position="160"/>
    </location>
</feature>
<feature type="transmembrane region" description="Helical" evidence="1">
    <location>
        <begin position="223"/>
        <end position="243"/>
    </location>
</feature>
<proteinExistence type="predicted"/>
<protein>
    <recommendedName>
        <fullName evidence="2">DUF6533 domain-containing protein</fullName>
    </recommendedName>
</protein>
<keyword evidence="1" id="KW-1133">Transmembrane helix</keyword>
<dbReference type="EMBL" id="LNZH02000210">
    <property type="protein sequence ID" value="OCB85300.1"/>
    <property type="molecule type" value="Genomic_DNA"/>
</dbReference>
<evidence type="ECO:0000256" key="1">
    <source>
        <dbReference type="SAM" id="Phobius"/>
    </source>
</evidence>
<gene>
    <name evidence="3" type="ORF">A7U60_g7605</name>
</gene>
<feature type="transmembrane region" description="Helical" evidence="1">
    <location>
        <begin position="172"/>
        <end position="191"/>
    </location>
</feature>
<sequence length="390" mass="44025">MNKHAPILLALRPLARGFFPPPLLAMADELWDQATSVLRDIINTRYSELASSTIIVFDYLLTLDQEIQFIWKSRWSIGKLLFFVLTTATYSYRIDITRFSLSDSITMGSLRLNFQFCEFKVTVLLCSLSDGDVGEGLHWFRWQGWTGLVAAALAETILQLRLYALYYGNKKVLVLMVSFFISAMASSAIIMGTTLRDVEARAHLIPGTDFCIPIHVSSHFYAFWIPILCFEALLCALACIRGYRSYRDREIRRMSDLRRRVRQSHQPERHLNILEVLLRDSVGYFIIAFATYLTTTLMWIIGPITVLEIPIGFTVAFSSVIGNRLLLNLRGSAKSASSADARNQNMSHSQGVDVVHTLNIIGLGTTIEDELGQELSGYELEVLRSLTSSS</sequence>
<keyword evidence="4" id="KW-1185">Reference proteome</keyword>
<feature type="transmembrane region" description="Helical" evidence="1">
    <location>
        <begin position="282"/>
        <end position="301"/>
    </location>
</feature>
<organism evidence="3 4">
    <name type="scientific">Sanghuangporus baumii</name>
    <name type="common">Phellinus baumii</name>
    <dbReference type="NCBI Taxonomy" id="108892"/>
    <lineage>
        <taxon>Eukaryota</taxon>
        <taxon>Fungi</taxon>
        <taxon>Dikarya</taxon>
        <taxon>Basidiomycota</taxon>
        <taxon>Agaricomycotina</taxon>
        <taxon>Agaricomycetes</taxon>
        <taxon>Hymenochaetales</taxon>
        <taxon>Hymenochaetaceae</taxon>
        <taxon>Sanghuangporus</taxon>
    </lineage>
</organism>
<evidence type="ECO:0000259" key="2">
    <source>
        <dbReference type="Pfam" id="PF20151"/>
    </source>
</evidence>
<accession>A0A9Q5HSQ7</accession>
<feature type="transmembrane region" description="Helical" evidence="1">
    <location>
        <begin position="307"/>
        <end position="327"/>
    </location>
</feature>
<dbReference type="InterPro" id="IPR045340">
    <property type="entry name" value="DUF6533"/>
</dbReference>
<feature type="domain" description="DUF6533" evidence="2">
    <location>
        <begin position="46"/>
        <end position="84"/>
    </location>
</feature>
<dbReference type="OrthoDB" id="3349377at2759"/>